<reference evidence="3 4" key="1">
    <citation type="submission" date="2018-08" db="EMBL/GenBank/DDBJ databases">
        <title>Genome and evolution of the arbuscular mycorrhizal fungus Diversispora epigaea (formerly Glomus versiforme) and its bacterial endosymbionts.</title>
        <authorList>
            <person name="Sun X."/>
            <person name="Fei Z."/>
            <person name="Harrison M."/>
        </authorList>
    </citation>
    <scope>NUCLEOTIDE SEQUENCE [LARGE SCALE GENOMIC DNA]</scope>
    <source>
        <strain evidence="3 4">IT104</strain>
    </source>
</reference>
<comment type="caution">
    <text evidence="3">The sequence shown here is derived from an EMBL/GenBank/DDBJ whole genome shotgun (WGS) entry which is preliminary data.</text>
</comment>
<feature type="transmembrane region" description="Helical" evidence="2">
    <location>
        <begin position="480"/>
        <end position="499"/>
    </location>
</feature>
<accession>A0A397HA78</accession>
<keyword evidence="2" id="KW-0472">Membrane</keyword>
<keyword evidence="4" id="KW-1185">Reference proteome</keyword>
<feature type="transmembrane region" description="Helical" evidence="2">
    <location>
        <begin position="308"/>
        <end position="328"/>
    </location>
</feature>
<gene>
    <name evidence="3" type="ORF">Glove_360g46</name>
</gene>
<evidence type="ECO:0000313" key="4">
    <source>
        <dbReference type="Proteomes" id="UP000266861"/>
    </source>
</evidence>
<feature type="transmembrane region" description="Helical" evidence="2">
    <location>
        <begin position="231"/>
        <end position="258"/>
    </location>
</feature>
<dbReference type="OrthoDB" id="2450036at2759"/>
<feature type="transmembrane region" description="Helical" evidence="2">
    <location>
        <begin position="349"/>
        <end position="374"/>
    </location>
</feature>
<evidence type="ECO:0000256" key="1">
    <source>
        <dbReference type="SAM" id="MobiDB-lite"/>
    </source>
</evidence>
<evidence type="ECO:0000256" key="2">
    <source>
        <dbReference type="SAM" id="Phobius"/>
    </source>
</evidence>
<keyword evidence="2" id="KW-0812">Transmembrane</keyword>
<organism evidence="3 4">
    <name type="scientific">Diversispora epigaea</name>
    <dbReference type="NCBI Taxonomy" id="1348612"/>
    <lineage>
        <taxon>Eukaryota</taxon>
        <taxon>Fungi</taxon>
        <taxon>Fungi incertae sedis</taxon>
        <taxon>Mucoromycota</taxon>
        <taxon>Glomeromycotina</taxon>
        <taxon>Glomeromycetes</taxon>
        <taxon>Diversisporales</taxon>
        <taxon>Diversisporaceae</taxon>
        <taxon>Diversispora</taxon>
    </lineage>
</organism>
<feature type="compositionally biased region" description="Low complexity" evidence="1">
    <location>
        <begin position="528"/>
        <end position="542"/>
    </location>
</feature>
<feature type="region of interest" description="Disordered" evidence="1">
    <location>
        <begin position="526"/>
        <end position="555"/>
    </location>
</feature>
<proteinExistence type="predicted"/>
<sequence>MFGRIDYPNNKRKLCTRVLLVWIIIILFTQVCHASLFLYDKNNSALGTFSTVDFMWVNNFCKFDSPVNGSLNVASFLGDKSKPCALNPIPNDTSILLVPLNDGLNNNDCTSYADIVSSNSWLQIPSTNQANENNSNIIINRKDHVNIFSTRDISKKCSLRIVILVSTNKGDPGVREPYNKNFKILSKAAPKLILIKAIDINKVKGLLNKTSYAIATPDSGSWIELINSKGFLIWTIIFGILYGCIVTFSLYILLMSIFKYGIALANPRPWLLVGVISSSTLFLVILEYDPGLIRFDRLSELEYATIQMSGYFILRLCYSIFLFPWIKATRNISEELSYRASRVRKISRVFLIGIFLSILIKIAAFVFVLFEFSLLVNLGENVFKNVFIVLESVFVFILVLSYAVFGIIMVLARRYEHLPVQHIVMPRVSVRIRKEKTKQEIFKSAIITILLISSLLLITIHTIFTIFLPPTINNFWITRILDDISFTFGFLTLIIALQYDSVVKYSHMIYTGSSDDNATISTLSPAASRNSSFNNNNNSNGSKRQKRNTVDTFFS</sequence>
<feature type="transmembrane region" description="Helical" evidence="2">
    <location>
        <begin position="441"/>
        <end position="468"/>
    </location>
</feature>
<dbReference type="Proteomes" id="UP000266861">
    <property type="component" value="Unassembled WGS sequence"/>
</dbReference>
<dbReference type="EMBL" id="PQFF01000327">
    <property type="protein sequence ID" value="RHZ59962.1"/>
    <property type="molecule type" value="Genomic_DNA"/>
</dbReference>
<keyword evidence="2" id="KW-1133">Transmembrane helix</keyword>
<name>A0A397HA78_9GLOM</name>
<evidence type="ECO:0000313" key="3">
    <source>
        <dbReference type="EMBL" id="RHZ59962.1"/>
    </source>
</evidence>
<feature type="transmembrane region" description="Helical" evidence="2">
    <location>
        <begin position="386"/>
        <end position="412"/>
    </location>
</feature>
<feature type="transmembrane region" description="Helical" evidence="2">
    <location>
        <begin position="270"/>
        <end position="288"/>
    </location>
</feature>
<protein>
    <submittedName>
        <fullName evidence="3">Uncharacterized protein</fullName>
    </submittedName>
</protein>
<dbReference type="AlphaFoldDB" id="A0A397HA78"/>